<keyword evidence="2" id="KW-0285">Flavoprotein</keyword>
<dbReference type="InterPro" id="IPR016166">
    <property type="entry name" value="FAD-bd_PCMH"/>
</dbReference>
<dbReference type="Pfam" id="PF01565">
    <property type="entry name" value="FAD_binding_4"/>
    <property type="match status" value="1"/>
</dbReference>
<evidence type="ECO:0000256" key="2">
    <source>
        <dbReference type="ARBA" id="ARBA00022630"/>
    </source>
</evidence>
<evidence type="ECO:0000256" key="7">
    <source>
        <dbReference type="ARBA" id="ARBA00023014"/>
    </source>
</evidence>
<evidence type="ECO:0000256" key="3">
    <source>
        <dbReference type="ARBA" id="ARBA00022723"/>
    </source>
</evidence>
<dbReference type="OrthoDB" id="9770306at2"/>
<dbReference type="Pfam" id="PF13183">
    <property type="entry name" value="Fer4_8"/>
    <property type="match status" value="1"/>
</dbReference>
<dbReference type="Gene3D" id="3.30.465.10">
    <property type="match status" value="1"/>
</dbReference>
<dbReference type="Proteomes" id="UP000312512">
    <property type="component" value="Unassembled WGS sequence"/>
</dbReference>
<evidence type="ECO:0000256" key="6">
    <source>
        <dbReference type="ARBA" id="ARBA00023004"/>
    </source>
</evidence>
<dbReference type="Pfam" id="PF02754">
    <property type="entry name" value="CCG"/>
    <property type="match status" value="1"/>
</dbReference>
<evidence type="ECO:0000313" key="9">
    <source>
        <dbReference type="Proteomes" id="UP000312512"/>
    </source>
</evidence>
<keyword evidence="6" id="KW-0408">Iron</keyword>
<dbReference type="GO" id="GO:0051536">
    <property type="term" value="F:iron-sulfur cluster binding"/>
    <property type="evidence" value="ECO:0007669"/>
    <property type="project" value="UniProtKB-KW"/>
</dbReference>
<dbReference type="GO" id="GO:0071949">
    <property type="term" value="F:FAD binding"/>
    <property type="evidence" value="ECO:0007669"/>
    <property type="project" value="InterPro"/>
</dbReference>
<keyword evidence="4" id="KW-0274">FAD</keyword>
<protein>
    <submittedName>
        <fullName evidence="8">FAD-binding protein</fullName>
    </submittedName>
</protein>
<proteinExistence type="predicted"/>
<dbReference type="InterPro" id="IPR006094">
    <property type="entry name" value="Oxid_FAD_bind_N"/>
</dbReference>
<comment type="cofactor">
    <cofactor evidence="1">
        <name>FAD</name>
        <dbReference type="ChEBI" id="CHEBI:57692"/>
    </cofactor>
</comment>
<dbReference type="Gene3D" id="3.30.70.2740">
    <property type="match status" value="1"/>
</dbReference>
<dbReference type="InterPro" id="IPR036318">
    <property type="entry name" value="FAD-bd_PCMH-like_sf"/>
</dbReference>
<dbReference type="PANTHER" id="PTHR11748:SF119">
    <property type="entry name" value="D-2-HYDROXYGLUTARATE DEHYDROGENASE"/>
    <property type="match status" value="1"/>
</dbReference>
<dbReference type="InterPro" id="IPR016169">
    <property type="entry name" value="FAD-bd_PCMH_sub2"/>
</dbReference>
<comment type="caution">
    <text evidence="8">The sequence shown here is derived from an EMBL/GenBank/DDBJ whole genome shotgun (WGS) entry which is preliminary data.</text>
</comment>
<dbReference type="EMBL" id="VDLX02000011">
    <property type="protein sequence ID" value="KAB8191805.1"/>
    <property type="molecule type" value="Genomic_DNA"/>
</dbReference>
<dbReference type="InterPro" id="IPR017900">
    <property type="entry name" value="4Fe4S_Fe_S_CS"/>
</dbReference>
<keyword evidence="3" id="KW-0479">Metal-binding</keyword>
<dbReference type="SUPFAM" id="SSF55103">
    <property type="entry name" value="FAD-linked oxidases, C-terminal domain"/>
    <property type="match status" value="1"/>
</dbReference>
<keyword evidence="9" id="KW-1185">Reference proteome</keyword>
<organism evidence="8 9">
    <name type="scientific">Nonomuraea phyllanthi</name>
    <dbReference type="NCBI Taxonomy" id="2219224"/>
    <lineage>
        <taxon>Bacteria</taxon>
        <taxon>Bacillati</taxon>
        <taxon>Actinomycetota</taxon>
        <taxon>Actinomycetes</taxon>
        <taxon>Streptosporangiales</taxon>
        <taxon>Streptosporangiaceae</taxon>
        <taxon>Nonomuraea</taxon>
    </lineage>
</organism>
<dbReference type="PROSITE" id="PS00198">
    <property type="entry name" value="4FE4S_FER_1"/>
    <property type="match status" value="1"/>
</dbReference>
<dbReference type="AlphaFoldDB" id="A0A5C4W6K1"/>
<dbReference type="PROSITE" id="PS51379">
    <property type="entry name" value="4FE4S_FER_2"/>
    <property type="match status" value="1"/>
</dbReference>
<dbReference type="SUPFAM" id="SSF46548">
    <property type="entry name" value="alpha-helical ferredoxin"/>
    <property type="match status" value="1"/>
</dbReference>
<name>A0A5C4W6K1_9ACTN</name>
<dbReference type="Gene3D" id="3.30.43.10">
    <property type="entry name" value="Uridine Diphospho-n-acetylenolpyruvylglucosamine Reductase, domain 2"/>
    <property type="match status" value="1"/>
</dbReference>
<dbReference type="Pfam" id="PF02913">
    <property type="entry name" value="FAD-oxidase_C"/>
    <property type="match status" value="1"/>
</dbReference>
<gene>
    <name evidence="8" type="ORF">FH608_027985</name>
</gene>
<evidence type="ECO:0000256" key="4">
    <source>
        <dbReference type="ARBA" id="ARBA00022827"/>
    </source>
</evidence>
<sequence>MARRHSTIEVPVKTTPKIPAPPRSTQVIDVSGLERALRRRVRGEVRFDAGSKAMYANDASNFRQVPIGVVIPRTLDDVVATHRVCARYGAPILNRGGGTSLSGETVNYAVVIDHTKYLNAIGEVDVERRLVTCEPGAINEQVNMKTGEHDLVFGPDPSSHSRCSIGGNVGNNSCGIHSLQSQLYGPGPRTSDNLHALEVVTYDGERFWVGNGEEDRLPRIIAAGGRKGEIYARLRDLRDRYADAIRAGYRPVDELPRRVSGYNLDELLPERGFNVARALTGTEGTCVTVLRATLMLTPALQQRTTVVVSYDDIADAAEHVKEIVERWRPIGLEGLDRALIEDQRHERRNLAAIGRLPHAGDAGGWLLVQFGCDSAEESVGTAEAFARWLRAGKGYAGDRIDLLKSEQEGGVSERVWAIREAGLGATAFPPGGKDHWPGWEDSAVPPERLGDYIRELRKLWARHGLTGQIYGHFGQGCLHSRISFDLLHAEGVTTYRAFLQDAADLVVSFGGSLSGEHGDGQQRAELLDRQYGPELIDAMREFKLIWDPGWKMNPGKVVDAYKLDENLKLGPGYNPLRPATRFAYQADGGDFAHAALRCVGVGKCRVPQADGQVMCPSYQVTREEKHSTRGRARLLFEMLRGEVIEDGWRSEEVHDALDLCLACKGCTNDCPVNVDMPTYKAEFLYHHYASPGRRRPRAAYAMGFIDQVCRLAALAPGLANVATHAPGLAWLVKLAGGVDRRRPVPRFAPTTLQAWFRERGGTANPLGRPVVLFPDTFTNHFHTDVGVACVEAIEAAGWRVIMPEGHVCCGRPLYDYGFLDVAARYLRRTIDTLREYVRDGVPVVGMEPSCLAVFKDELPKMLPHDDDAERLTRNAYHFAEFFETFGITPPRLGREALVWGHCHHKATGGMQPESDLLERMGVEAREAQGGCCGLAGSWGFERGRYGISLACGEQGLLPAVRDADRGTLIVADGFSCRTQIEHARTGRRALHLAQVLKMARDFGPGGYQGRHPEEAYRDARPRPPARVRLIRPGVLAAAAAAVGGALLLARRRSGPPGSATG</sequence>
<evidence type="ECO:0000256" key="5">
    <source>
        <dbReference type="ARBA" id="ARBA00023002"/>
    </source>
</evidence>
<dbReference type="InterPro" id="IPR004017">
    <property type="entry name" value="Cys_rich_dom"/>
</dbReference>
<dbReference type="PANTHER" id="PTHR11748">
    <property type="entry name" value="D-LACTATE DEHYDROGENASE"/>
    <property type="match status" value="1"/>
</dbReference>
<dbReference type="InterPro" id="IPR017896">
    <property type="entry name" value="4Fe4S_Fe-S-bd"/>
</dbReference>
<dbReference type="GO" id="GO:0008720">
    <property type="term" value="F:D-lactate dehydrogenase (NAD+) activity"/>
    <property type="evidence" value="ECO:0007669"/>
    <property type="project" value="TreeGrafter"/>
</dbReference>
<accession>A0A5C4W6K1</accession>
<keyword evidence="5" id="KW-0560">Oxidoreductase</keyword>
<reference evidence="8 9" key="1">
    <citation type="submission" date="2019-10" db="EMBL/GenBank/DDBJ databases">
        <title>Nonomuraea sp. nov., isolated from Phyllanthus amarus.</title>
        <authorList>
            <person name="Klykleung N."/>
            <person name="Tanasupawat S."/>
        </authorList>
    </citation>
    <scope>NUCLEOTIDE SEQUENCE [LARGE SCALE GENOMIC DNA]</scope>
    <source>
        <strain evidence="8 9">PA1-10</strain>
    </source>
</reference>
<dbReference type="GO" id="GO:1903457">
    <property type="term" value="P:lactate catabolic process"/>
    <property type="evidence" value="ECO:0007669"/>
    <property type="project" value="TreeGrafter"/>
</dbReference>
<keyword evidence="7" id="KW-0411">Iron-sulfur</keyword>
<dbReference type="InterPro" id="IPR004113">
    <property type="entry name" value="FAD-bd_oxidored_4_C"/>
</dbReference>
<dbReference type="GO" id="GO:0004458">
    <property type="term" value="F:D-lactate dehydrogenase (cytochrome) activity"/>
    <property type="evidence" value="ECO:0007669"/>
    <property type="project" value="TreeGrafter"/>
</dbReference>
<evidence type="ECO:0000256" key="1">
    <source>
        <dbReference type="ARBA" id="ARBA00001974"/>
    </source>
</evidence>
<dbReference type="InterPro" id="IPR016167">
    <property type="entry name" value="FAD-bd_PCMH_sub1"/>
</dbReference>
<dbReference type="InterPro" id="IPR016171">
    <property type="entry name" value="Vanillyl_alc_oxidase_C-sub2"/>
</dbReference>
<evidence type="ECO:0000313" key="8">
    <source>
        <dbReference type="EMBL" id="KAB8191805.1"/>
    </source>
</evidence>
<dbReference type="SUPFAM" id="SSF56176">
    <property type="entry name" value="FAD-binding/transporter-associated domain-like"/>
    <property type="match status" value="1"/>
</dbReference>
<dbReference type="Gene3D" id="1.10.45.10">
    <property type="entry name" value="Vanillyl-alcohol Oxidase, Chain A, domain 4"/>
    <property type="match status" value="1"/>
</dbReference>
<dbReference type="GO" id="GO:0046872">
    <property type="term" value="F:metal ion binding"/>
    <property type="evidence" value="ECO:0007669"/>
    <property type="project" value="UniProtKB-KW"/>
</dbReference>
<dbReference type="InterPro" id="IPR016164">
    <property type="entry name" value="FAD-linked_Oxase-like_C"/>
</dbReference>
<dbReference type="PROSITE" id="PS51387">
    <property type="entry name" value="FAD_PCMH"/>
    <property type="match status" value="1"/>
</dbReference>
<dbReference type="RefSeq" id="WP_139633600.1">
    <property type="nucleotide sequence ID" value="NZ_VDLX02000011.1"/>
</dbReference>